<evidence type="ECO:0000313" key="3">
    <source>
        <dbReference type="RefSeq" id="XP_033455036.1"/>
    </source>
</evidence>
<feature type="non-terminal residue" evidence="3">
    <location>
        <position position="1"/>
    </location>
</feature>
<accession>A0A6J3LQ67</accession>
<reference evidence="3" key="3">
    <citation type="submission" date="2025-08" db="UniProtKB">
        <authorList>
            <consortium name="RefSeq"/>
        </authorList>
    </citation>
    <scope>IDENTIFICATION</scope>
    <source>
        <strain evidence="3">CBS 342.82</strain>
    </source>
</reference>
<dbReference type="PANTHER" id="PTHR34154:SF10">
    <property type="entry name" value="ASL1-LIKE GLYCOSYL HYDROLASE CATALYTIC DOMAIN-CONTAINING PROTEIN"/>
    <property type="match status" value="1"/>
</dbReference>
<name>A0A6J3LQ67_9PEZI</name>
<reference evidence="3" key="2">
    <citation type="submission" date="2020-04" db="EMBL/GenBank/DDBJ databases">
        <authorList>
            <consortium name="NCBI Genome Project"/>
        </authorList>
    </citation>
    <scope>NUCLEOTIDE SEQUENCE</scope>
    <source>
        <strain evidence="3">CBS 342.82</strain>
    </source>
</reference>
<dbReference type="Pfam" id="PF11790">
    <property type="entry name" value="Glyco_hydro_cc"/>
    <property type="match status" value="1"/>
</dbReference>
<dbReference type="SUPFAM" id="SSF51445">
    <property type="entry name" value="(Trans)glycosidases"/>
    <property type="match status" value="1"/>
</dbReference>
<reference evidence="3" key="1">
    <citation type="submission" date="2020-01" db="EMBL/GenBank/DDBJ databases">
        <authorList>
            <consortium name="DOE Joint Genome Institute"/>
            <person name="Haridas S."/>
            <person name="Albert R."/>
            <person name="Binder M."/>
            <person name="Bloem J."/>
            <person name="Labutti K."/>
            <person name="Salamov A."/>
            <person name="Andreopoulos B."/>
            <person name="Baker S.E."/>
            <person name="Barry K."/>
            <person name="Bills G."/>
            <person name="Bluhm B.H."/>
            <person name="Cannon C."/>
            <person name="Castanera R."/>
            <person name="Culley D.E."/>
            <person name="Daum C."/>
            <person name="Ezra D."/>
            <person name="Gonzalez J.B."/>
            <person name="Henrissat B."/>
            <person name="Kuo A."/>
            <person name="Liang C."/>
            <person name="Lipzen A."/>
            <person name="Lutzoni F."/>
            <person name="Magnuson J."/>
            <person name="Mondo S."/>
            <person name="Nolan M."/>
            <person name="Ohm R."/>
            <person name="Pangilinan J."/>
            <person name="Park H.-J."/>
            <person name="Ramirez L."/>
            <person name="Alfaro M."/>
            <person name="Sun H."/>
            <person name="Tritt A."/>
            <person name="Yoshinaga Y."/>
            <person name="Zwiers L.-H."/>
            <person name="Turgeon B.G."/>
            <person name="Goodwin S.B."/>
            <person name="Spatafora J.W."/>
            <person name="Crous P.W."/>
            <person name="Grigoriev I.V."/>
        </authorList>
    </citation>
    <scope>NUCLEOTIDE SEQUENCE</scope>
    <source>
        <strain evidence="3">CBS 342.82</strain>
    </source>
</reference>
<proteinExistence type="predicted"/>
<evidence type="ECO:0000259" key="1">
    <source>
        <dbReference type="Pfam" id="PF11790"/>
    </source>
</evidence>
<keyword evidence="3" id="KW-0378">Hydrolase</keyword>
<dbReference type="InterPro" id="IPR053183">
    <property type="entry name" value="ASL1"/>
</dbReference>
<keyword evidence="2" id="KW-1185">Reference proteome</keyword>
<feature type="domain" description="Asl1-like glycosyl hydrolase catalytic" evidence="1">
    <location>
        <begin position="12"/>
        <end position="244"/>
    </location>
</feature>
<gene>
    <name evidence="3" type="ORF">K489DRAFT_328326</name>
</gene>
<organism evidence="3">
    <name type="scientific">Dissoconium aciculare CBS 342.82</name>
    <dbReference type="NCBI Taxonomy" id="1314786"/>
    <lineage>
        <taxon>Eukaryota</taxon>
        <taxon>Fungi</taxon>
        <taxon>Dikarya</taxon>
        <taxon>Ascomycota</taxon>
        <taxon>Pezizomycotina</taxon>
        <taxon>Dothideomycetes</taxon>
        <taxon>Dothideomycetidae</taxon>
        <taxon>Mycosphaerellales</taxon>
        <taxon>Dissoconiaceae</taxon>
        <taxon>Dissoconium</taxon>
    </lineage>
</organism>
<dbReference type="AlphaFoldDB" id="A0A6J3LQ67"/>
<dbReference type="GeneID" id="54359848"/>
<dbReference type="PANTHER" id="PTHR34154">
    <property type="entry name" value="ALKALI-SENSITIVE LINKAGE PROTEIN 1"/>
    <property type="match status" value="1"/>
</dbReference>
<dbReference type="GO" id="GO:0016787">
    <property type="term" value="F:hydrolase activity"/>
    <property type="evidence" value="ECO:0007669"/>
    <property type="project" value="UniProtKB-KW"/>
</dbReference>
<dbReference type="InterPro" id="IPR017853">
    <property type="entry name" value="GH"/>
</dbReference>
<dbReference type="InterPro" id="IPR024655">
    <property type="entry name" value="Asl1_glyco_hydro_catalytic"/>
</dbReference>
<dbReference type="OrthoDB" id="43654at2759"/>
<dbReference type="Proteomes" id="UP000504637">
    <property type="component" value="Unplaced"/>
</dbReference>
<dbReference type="GO" id="GO:0071966">
    <property type="term" value="P:fungal-type cell wall polysaccharide metabolic process"/>
    <property type="evidence" value="ECO:0007669"/>
    <property type="project" value="TreeGrafter"/>
</dbReference>
<dbReference type="Gene3D" id="3.20.20.80">
    <property type="entry name" value="Glycosidases"/>
    <property type="match status" value="1"/>
</dbReference>
<sequence length="248" mass="26549">SSSKSGNSGKRGLAYNDASLCSAFKGSNEISWAYNWGASTAPLNLPGVKYIPTMWGNKPDFTNGWADKAKAAIASGSDVIFSFNEPDHPEQANMSPAQAADMYRKYMNPLAGQGAKLCAPSVTNGVKNADGSPMGLPWLKEFLAQCTDCKIDCLNIHWYDSASNVQYFKDHVTEAHALGNGQLPVYVSEFGATGNPAPSDVSTFLKAVMPWMDSQSFVSGYAYFMVANGNLLNGLVPSLFGSTYMSSS</sequence>
<protein>
    <submittedName>
        <fullName evidence="3">Glycoside hydrolase family 128 protein</fullName>
    </submittedName>
</protein>
<evidence type="ECO:0000313" key="2">
    <source>
        <dbReference type="Proteomes" id="UP000504637"/>
    </source>
</evidence>
<dbReference type="GO" id="GO:0009277">
    <property type="term" value="C:fungal-type cell wall"/>
    <property type="evidence" value="ECO:0007669"/>
    <property type="project" value="TreeGrafter"/>
</dbReference>
<dbReference type="RefSeq" id="XP_033455036.1">
    <property type="nucleotide sequence ID" value="XM_033602048.1"/>
</dbReference>